<reference evidence="2 3" key="1">
    <citation type="journal article" date="2019" name="Commun. Biol.">
        <title>The bagworm genome reveals a unique fibroin gene that provides high tensile strength.</title>
        <authorList>
            <person name="Kono N."/>
            <person name="Nakamura H."/>
            <person name="Ohtoshi R."/>
            <person name="Tomita M."/>
            <person name="Numata K."/>
            <person name="Arakawa K."/>
        </authorList>
    </citation>
    <scope>NUCLEOTIDE SEQUENCE [LARGE SCALE GENOMIC DNA]</scope>
</reference>
<dbReference type="Proteomes" id="UP000299102">
    <property type="component" value="Unassembled WGS sequence"/>
</dbReference>
<evidence type="ECO:0000313" key="2">
    <source>
        <dbReference type="EMBL" id="GBP83557.1"/>
    </source>
</evidence>
<name>A0A4C1ZAB1_EUMVA</name>
<keyword evidence="3" id="KW-1185">Reference proteome</keyword>
<evidence type="ECO:0000256" key="1">
    <source>
        <dbReference type="SAM" id="MobiDB-lite"/>
    </source>
</evidence>
<feature type="compositionally biased region" description="Basic residues" evidence="1">
    <location>
        <begin position="31"/>
        <end position="45"/>
    </location>
</feature>
<proteinExistence type="predicted"/>
<accession>A0A4C1ZAB1</accession>
<feature type="region of interest" description="Disordered" evidence="1">
    <location>
        <begin position="1"/>
        <end position="142"/>
    </location>
</feature>
<sequence>MTPPAPRAPRHRSRLLDDAHKQIFPSTELKRFKRRGRTGARRRGAPNRIPARASAGAGRGARGRRLEGGAPSARARCRPPAPSTVYIFYERPKSAPTTTSWPPPAPRPAPRPTARAESDSGTDGRLFPRSVKAATGGGADMSARVHLRRARCRREICMRHGERGAGGARAGARCLTAD</sequence>
<protein>
    <submittedName>
        <fullName evidence="2">Uncharacterized protein</fullName>
    </submittedName>
</protein>
<dbReference type="AlphaFoldDB" id="A0A4C1ZAB1"/>
<gene>
    <name evidence="2" type="ORF">EVAR_65645_1</name>
</gene>
<organism evidence="2 3">
    <name type="scientific">Eumeta variegata</name>
    <name type="common">Bagworm moth</name>
    <name type="synonym">Eumeta japonica</name>
    <dbReference type="NCBI Taxonomy" id="151549"/>
    <lineage>
        <taxon>Eukaryota</taxon>
        <taxon>Metazoa</taxon>
        <taxon>Ecdysozoa</taxon>
        <taxon>Arthropoda</taxon>
        <taxon>Hexapoda</taxon>
        <taxon>Insecta</taxon>
        <taxon>Pterygota</taxon>
        <taxon>Neoptera</taxon>
        <taxon>Endopterygota</taxon>
        <taxon>Lepidoptera</taxon>
        <taxon>Glossata</taxon>
        <taxon>Ditrysia</taxon>
        <taxon>Tineoidea</taxon>
        <taxon>Psychidae</taxon>
        <taxon>Oiketicinae</taxon>
        <taxon>Eumeta</taxon>
    </lineage>
</organism>
<dbReference type="EMBL" id="BGZK01001626">
    <property type="protein sequence ID" value="GBP83557.1"/>
    <property type="molecule type" value="Genomic_DNA"/>
</dbReference>
<feature type="compositionally biased region" description="Pro residues" evidence="1">
    <location>
        <begin position="101"/>
        <end position="111"/>
    </location>
</feature>
<comment type="caution">
    <text evidence="2">The sequence shown here is derived from an EMBL/GenBank/DDBJ whole genome shotgun (WGS) entry which is preliminary data.</text>
</comment>
<evidence type="ECO:0000313" key="3">
    <source>
        <dbReference type="Proteomes" id="UP000299102"/>
    </source>
</evidence>